<evidence type="ECO:0000256" key="1">
    <source>
        <dbReference type="SAM" id="MobiDB-lite"/>
    </source>
</evidence>
<dbReference type="Proteomes" id="UP000533905">
    <property type="component" value="Unassembled WGS sequence"/>
</dbReference>
<dbReference type="GO" id="GO:0016788">
    <property type="term" value="F:hydrolase activity, acting on ester bonds"/>
    <property type="evidence" value="ECO:0007669"/>
    <property type="project" value="InterPro"/>
</dbReference>
<dbReference type="EMBL" id="JABAIV010000010">
    <property type="protein sequence ID" value="NNG25450.1"/>
    <property type="molecule type" value="Genomic_DNA"/>
</dbReference>
<gene>
    <name evidence="3" type="ORF">HGB41_20910</name>
</gene>
<comment type="caution">
    <text evidence="3">The sequence shown here is derived from an EMBL/GenBank/DDBJ whole genome shotgun (WGS) entry which is preliminary data.</text>
</comment>
<feature type="region of interest" description="Disordered" evidence="1">
    <location>
        <begin position="521"/>
        <end position="541"/>
    </location>
</feature>
<dbReference type="Pfam" id="PF07819">
    <property type="entry name" value="PGAP1"/>
    <property type="match status" value="1"/>
</dbReference>
<dbReference type="Gene3D" id="3.40.50.1820">
    <property type="entry name" value="alpha/beta hydrolase"/>
    <property type="match status" value="1"/>
</dbReference>
<proteinExistence type="predicted"/>
<evidence type="ECO:0000313" key="4">
    <source>
        <dbReference type="Proteomes" id="UP000533905"/>
    </source>
</evidence>
<name>A0A7Y2K3K4_9BURK</name>
<organism evidence="3 4">
    <name type="scientific">Telluria aromaticivorans</name>
    <dbReference type="NCBI Taxonomy" id="2725995"/>
    <lineage>
        <taxon>Bacteria</taxon>
        <taxon>Pseudomonadati</taxon>
        <taxon>Pseudomonadota</taxon>
        <taxon>Betaproteobacteria</taxon>
        <taxon>Burkholderiales</taxon>
        <taxon>Oxalobacteraceae</taxon>
        <taxon>Telluria group</taxon>
        <taxon>Telluria</taxon>
    </lineage>
</organism>
<reference evidence="3 4" key="1">
    <citation type="submission" date="2020-04" db="EMBL/GenBank/DDBJ databases">
        <title>Massilia sp. nov., a cold adapted bacteria isolated from Arctic soil.</title>
        <authorList>
            <person name="Son J."/>
            <person name="Ka J.-O."/>
        </authorList>
    </citation>
    <scope>NUCLEOTIDE SEQUENCE [LARGE SCALE GENOMIC DNA]</scope>
    <source>
        <strain evidence="3 4">ML15P13</strain>
    </source>
</reference>
<evidence type="ECO:0000313" key="3">
    <source>
        <dbReference type="EMBL" id="NNG25450.1"/>
    </source>
</evidence>
<protein>
    <recommendedName>
        <fullName evidence="2">GPI inositol-deacylase PGAP1-like alpha/beta domain-containing protein</fullName>
    </recommendedName>
</protein>
<dbReference type="InterPro" id="IPR012908">
    <property type="entry name" value="PGAP1-ab_dom-like"/>
</dbReference>
<dbReference type="InterPro" id="IPR029058">
    <property type="entry name" value="AB_hydrolase_fold"/>
</dbReference>
<sequence>MSESTRPLPSLIPLSHGGWQVNSFMSSVEYTLRGLGLVPPNKIVPVIVVPGIMGTNLRAKQKPRLGRVEDERNQIVGPGLPVWRPPNGDSEGLKAAKIWDKYTPRERQLLFDSATLEVDPGGPVVIPESEDGYVLTERELRERGWGEVHADSYGGLLYGLQTRLNQTFGFDEQGKKRFVQQHWKDVMACDPQRWGLRQFAPLTEDHLVKHAQYYFPVYAAGYCWLNDCKTSAELLEKRILQIIASWKGAKRQCSKVILVTHSMGGLVARACAKRIPDKIAGVIHGVMPALGAPVAYRRLACGTEPFSPNGSPLKKFADSRVAMILGNSADKTTPVLAISPGALELLPNHLYPQPWLHVRVFRFVGGSQATNHVGKDAAYGYQPKIYDALSFPNANLQNPYDLYRDMKFWFRLINPELADPAGKYVNSKRGGVVSAIKKAANTAETFHRTLGDYYHPNTYAFYCDDKEQLTYGMLRWVALQQTGSATALTPANLTAARYIGQSETGQRRVLVEGKTELRFAPDQQDARGDGTVPHQSGAGPGGKVKQVFATAGYNHQGSYNNEHMLMLTLRLITKIVQEIS</sequence>
<dbReference type="SUPFAM" id="SSF53474">
    <property type="entry name" value="alpha/beta-Hydrolases"/>
    <property type="match status" value="1"/>
</dbReference>
<keyword evidence="4" id="KW-1185">Reference proteome</keyword>
<feature type="domain" description="GPI inositol-deacylase PGAP1-like alpha/beta" evidence="2">
    <location>
        <begin position="231"/>
        <end position="297"/>
    </location>
</feature>
<accession>A0A7Y2K3K4</accession>
<dbReference type="AlphaFoldDB" id="A0A7Y2K3K4"/>
<evidence type="ECO:0000259" key="2">
    <source>
        <dbReference type="Pfam" id="PF07819"/>
    </source>
</evidence>